<keyword evidence="6" id="KW-1185">Reference proteome</keyword>
<gene>
    <name evidence="5" type="ORF">CRV06_01715</name>
</gene>
<dbReference type="EMBL" id="PDKO01000001">
    <property type="protein sequence ID" value="RXJ64701.1"/>
    <property type="molecule type" value="Genomic_DNA"/>
</dbReference>
<evidence type="ECO:0000256" key="1">
    <source>
        <dbReference type="ARBA" id="ARBA00022448"/>
    </source>
</evidence>
<dbReference type="GO" id="GO:0016746">
    <property type="term" value="F:acyltransferase activity"/>
    <property type="evidence" value="ECO:0007669"/>
    <property type="project" value="UniProtKB-KW"/>
</dbReference>
<dbReference type="AlphaFoldDB" id="A0A4Q0Y7W4"/>
<name>A0A4Q0Y7W4_9BACT</name>
<dbReference type="SMART" id="SM00382">
    <property type="entry name" value="AAA"/>
    <property type="match status" value="1"/>
</dbReference>
<reference evidence="5 6" key="1">
    <citation type="submission" date="2017-10" db="EMBL/GenBank/DDBJ databases">
        <title>Genomics of the genus Arcobacter.</title>
        <authorList>
            <person name="Perez-Cataluna A."/>
            <person name="Figueras M.J."/>
        </authorList>
    </citation>
    <scope>NUCLEOTIDE SEQUENCE [LARGE SCALE GENOMIC DNA]</scope>
    <source>
        <strain evidence="5 6">DSM 24636</strain>
    </source>
</reference>
<sequence>MNLVKAKNIWKTYGDSIILENLNFSMKEGEFCTLVGPSGCGKTTFLRMLLGVEEPSKGELLFEGEDYPKEPSDERGIVFQRYSTLNHLNVIDNVIIGLEFEKSKFFGKLFGEQKKKAVETADEILKAVGLQDARNKFPHELSGGMKQRLSIAQSLVKKPKLLLLDEPFGALDPGISLDMHELLLDIHSKLNFAVVMVTHDISEAFKLGTRVLVFDKVKVDEKYPNRYGSTIVNDIDSSNKRGRNISL</sequence>
<dbReference type="PANTHER" id="PTHR42781:SF4">
    <property type="entry name" value="SPERMIDINE_PUTRESCINE IMPORT ATP-BINDING PROTEIN POTA"/>
    <property type="match status" value="1"/>
</dbReference>
<dbReference type="Proteomes" id="UP000290191">
    <property type="component" value="Unassembled WGS sequence"/>
</dbReference>
<dbReference type="Pfam" id="PF00005">
    <property type="entry name" value="ABC_tran"/>
    <property type="match status" value="1"/>
</dbReference>
<dbReference type="Gene3D" id="3.40.50.300">
    <property type="entry name" value="P-loop containing nucleotide triphosphate hydrolases"/>
    <property type="match status" value="1"/>
</dbReference>
<accession>A0A4Q0Y7W4</accession>
<dbReference type="InterPro" id="IPR027417">
    <property type="entry name" value="P-loop_NTPase"/>
</dbReference>
<dbReference type="SUPFAM" id="SSF52540">
    <property type="entry name" value="P-loop containing nucleoside triphosphate hydrolases"/>
    <property type="match status" value="1"/>
</dbReference>
<dbReference type="GO" id="GO:0005524">
    <property type="term" value="F:ATP binding"/>
    <property type="evidence" value="ECO:0007669"/>
    <property type="project" value="UniProtKB-KW"/>
</dbReference>
<feature type="domain" description="ABC transporter" evidence="4">
    <location>
        <begin position="4"/>
        <end position="241"/>
    </location>
</feature>
<dbReference type="GO" id="GO:0016887">
    <property type="term" value="F:ATP hydrolysis activity"/>
    <property type="evidence" value="ECO:0007669"/>
    <property type="project" value="InterPro"/>
</dbReference>
<keyword evidence="5" id="KW-0012">Acyltransferase</keyword>
<keyword evidence="2" id="KW-0547">Nucleotide-binding</keyword>
<keyword evidence="3" id="KW-0067">ATP-binding</keyword>
<dbReference type="RefSeq" id="WP_129081078.1">
    <property type="nucleotide sequence ID" value="NZ_CP041070.1"/>
</dbReference>
<proteinExistence type="predicted"/>
<dbReference type="PROSITE" id="PS00211">
    <property type="entry name" value="ABC_TRANSPORTER_1"/>
    <property type="match status" value="1"/>
</dbReference>
<dbReference type="InterPro" id="IPR050093">
    <property type="entry name" value="ABC_SmlMolc_Importer"/>
</dbReference>
<dbReference type="InterPro" id="IPR003593">
    <property type="entry name" value="AAA+_ATPase"/>
</dbReference>
<evidence type="ECO:0000256" key="2">
    <source>
        <dbReference type="ARBA" id="ARBA00022741"/>
    </source>
</evidence>
<comment type="caution">
    <text evidence="5">The sequence shown here is derived from an EMBL/GenBank/DDBJ whole genome shotgun (WGS) entry which is preliminary data.</text>
</comment>
<keyword evidence="1" id="KW-0813">Transport</keyword>
<evidence type="ECO:0000313" key="5">
    <source>
        <dbReference type="EMBL" id="RXJ64701.1"/>
    </source>
</evidence>
<dbReference type="PANTHER" id="PTHR42781">
    <property type="entry name" value="SPERMIDINE/PUTRESCINE IMPORT ATP-BINDING PROTEIN POTA"/>
    <property type="match status" value="1"/>
</dbReference>
<dbReference type="OrthoDB" id="9814623at2"/>
<keyword evidence="5" id="KW-0808">Transferase</keyword>
<evidence type="ECO:0000313" key="6">
    <source>
        <dbReference type="Proteomes" id="UP000290191"/>
    </source>
</evidence>
<dbReference type="InterPro" id="IPR003439">
    <property type="entry name" value="ABC_transporter-like_ATP-bd"/>
</dbReference>
<protein>
    <submittedName>
        <fullName evidence="5">Lauroyl acyltransferase</fullName>
    </submittedName>
</protein>
<evidence type="ECO:0000259" key="4">
    <source>
        <dbReference type="PROSITE" id="PS50893"/>
    </source>
</evidence>
<evidence type="ECO:0000256" key="3">
    <source>
        <dbReference type="ARBA" id="ARBA00022840"/>
    </source>
</evidence>
<dbReference type="PROSITE" id="PS50893">
    <property type="entry name" value="ABC_TRANSPORTER_2"/>
    <property type="match status" value="1"/>
</dbReference>
<organism evidence="5 6">
    <name type="scientific">Halarcobacter anaerophilus</name>
    <dbReference type="NCBI Taxonomy" id="877500"/>
    <lineage>
        <taxon>Bacteria</taxon>
        <taxon>Pseudomonadati</taxon>
        <taxon>Campylobacterota</taxon>
        <taxon>Epsilonproteobacteria</taxon>
        <taxon>Campylobacterales</taxon>
        <taxon>Arcobacteraceae</taxon>
        <taxon>Halarcobacter</taxon>
    </lineage>
</organism>
<dbReference type="InterPro" id="IPR017871">
    <property type="entry name" value="ABC_transporter-like_CS"/>
</dbReference>